<dbReference type="Gene3D" id="1.25.40.10">
    <property type="entry name" value="Tetratricopeptide repeat domain"/>
    <property type="match status" value="1"/>
</dbReference>
<dbReference type="SUPFAM" id="SSF46894">
    <property type="entry name" value="C-terminal effector domain of the bipartite response regulators"/>
    <property type="match status" value="1"/>
</dbReference>
<feature type="DNA-binding region" description="OmpR/PhoB-type" evidence="5">
    <location>
        <begin position="1"/>
        <end position="97"/>
    </location>
</feature>
<dbReference type="RefSeq" id="WP_203691012.1">
    <property type="nucleotide sequence ID" value="NZ_BAAALC010000016.1"/>
</dbReference>
<keyword evidence="4" id="KW-0804">Transcription</keyword>
<feature type="domain" description="OmpR/PhoB-type" evidence="7">
    <location>
        <begin position="1"/>
        <end position="97"/>
    </location>
</feature>
<dbReference type="InterPro" id="IPR003593">
    <property type="entry name" value="AAA+_ATPase"/>
</dbReference>
<feature type="region of interest" description="Disordered" evidence="6">
    <location>
        <begin position="621"/>
        <end position="640"/>
    </location>
</feature>
<dbReference type="InterPro" id="IPR002182">
    <property type="entry name" value="NB-ARC"/>
</dbReference>
<evidence type="ECO:0000259" key="7">
    <source>
        <dbReference type="PROSITE" id="PS51755"/>
    </source>
</evidence>
<dbReference type="EMBL" id="BONI01000011">
    <property type="protein sequence ID" value="GIG05107.1"/>
    <property type="molecule type" value="Genomic_DNA"/>
</dbReference>
<accession>A0A8J3KS48</accession>
<evidence type="ECO:0000313" key="9">
    <source>
        <dbReference type="Proteomes" id="UP000630887"/>
    </source>
</evidence>
<dbReference type="PROSITE" id="PS51755">
    <property type="entry name" value="OMPR_PHOB"/>
    <property type="match status" value="1"/>
</dbReference>
<dbReference type="SMART" id="SM01043">
    <property type="entry name" value="BTAD"/>
    <property type="match status" value="1"/>
</dbReference>
<dbReference type="GO" id="GO:0003677">
    <property type="term" value="F:DNA binding"/>
    <property type="evidence" value="ECO:0007669"/>
    <property type="project" value="UniProtKB-UniRule"/>
</dbReference>
<dbReference type="CDD" id="cd15831">
    <property type="entry name" value="BTAD"/>
    <property type="match status" value="1"/>
</dbReference>
<dbReference type="GO" id="GO:0043531">
    <property type="term" value="F:ADP binding"/>
    <property type="evidence" value="ECO:0007669"/>
    <property type="project" value="InterPro"/>
</dbReference>
<keyword evidence="2" id="KW-0805">Transcription regulation</keyword>
<dbReference type="SUPFAM" id="SSF52540">
    <property type="entry name" value="P-loop containing nucleoside triphosphate hydrolases"/>
    <property type="match status" value="1"/>
</dbReference>
<dbReference type="InterPro" id="IPR001867">
    <property type="entry name" value="OmpR/PhoB-type_DNA-bd"/>
</dbReference>
<evidence type="ECO:0000256" key="4">
    <source>
        <dbReference type="ARBA" id="ARBA00023163"/>
    </source>
</evidence>
<dbReference type="PRINTS" id="PR00364">
    <property type="entry name" value="DISEASERSIST"/>
</dbReference>
<evidence type="ECO:0000256" key="1">
    <source>
        <dbReference type="ARBA" id="ARBA00005820"/>
    </source>
</evidence>
<dbReference type="InterPro" id="IPR036388">
    <property type="entry name" value="WH-like_DNA-bd_sf"/>
</dbReference>
<evidence type="ECO:0000256" key="3">
    <source>
        <dbReference type="ARBA" id="ARBA00023125"/>
    </source>
</evidence>
<dbReference type="SMART" id="SM00382">
    <property type="entry name" value="AAA"/>
    <property type="match status" value="1"/>
</dbReference>
<protein>
    <recommendedName>
        <fullName evidence="7">OmpR/PhoB-type domain-containing protein</fullName>
    </recommendedName>
</protein>
<dbReference type="InterPro" id="IPR027417">
    <property type="entry name" value="P-loop_NTPase"/>
</dbReference>
<dbReference type="PANTHER" id="PTHR35807">
    <property type="entry name" value="TRANSCRIPTIONAL REGULATOR REDD-RELATED"/>
    <property type="match status" value="1"/>
</dbReference>
<dbReference type="InterPro" id="IPR011990">
    <property type="entry name" value="TPR-like_helical_dom_sf"/>
</dbReference>
<dbReference type="Pfam" id="PF03704">
    <property type="entry name" value="BTAD"/>
    <property type="match status" value="1"/>
</dbReference>
<comment type="caution">
    <text evidence="8">The sequence shown here is derived from an EMBL/GenBank/DDBJ whole genome shotgun (WGS) entry which is preliminary data.</text>
</comment>
<keyword evidence="3 5" id="KW-0238">DNA-binding</keyword>
<sequence length="640" mass="68489">MIGYYRVLGPVDVVFAGQVVSFGAAKSRVLLASLLLRANRYVSTSQAMATLWGDDLPDSARATLHTYIMRLRKTLQQHQRIGRCPLRTVPGGYTFEADADSLDLICFDRELCAARTASRAGDTTAELARLDKALSIWRGPALSNVDCDALHRDEVPRLTEYRLKAIERRIDIEMTLRHSGELIAELRTLTAEHPRRERFWSQLIESLYGTGRQSEALAAYQTVKQHLAEELGVDPGPELRGLHLRILNGEEVAADRQVPQPAIVAGREPPAPVDTAGAPPPPADWAQWPANQLPIDADEFTGRTELAAEITAALREANPVRPAIVALGGPPGVGKTALAVHVAWQVRDRFPDGQWFIDLRAGRGAARPATDALAELLQVAGVPRDRMPFGQGALVGALRAALTGRRVLLVLDDADSLDQVAPLLPGAAGCAVLVTGRADPVALTALHGGRSFQVPELTAAESGLLLRGLVGDDRVAREPQAVQGLVNVCGGLPQALRLAAGQLRQQPELSMTEYVGTLVEQGPLDRLSQGLHAPFNLRAAMQAAFDALGPSDRLAFARLGTVAWPLLTASQAAELLDGLPAQAAALLERLAAVHLLRRGPGGYLMAPLQRCFAATLPPAATPGRSAPGRVPAEELQYAAP</sequence>
<evidence type="ECO:0000313" key="8">
    <source>
        <dbReference type="EMBL" id="GIG05107.1"/>
    </source>
</evidence>
<dbReference type="SUPFAM" id="SSF48452">
    <property type="entry name" value="TPR-like"/>
    <property type="match status" value="1"/>
</dbReference>
<dbReference type="Pfam" id="PF00931">
    <property type="entry name" value="NB-ARC"/>
    <property type="match status" value="1"/>
</dbReference>
<dbReference type="Proteomes" id="UP000630887">
    <property type="component" value="Unassembled WGS sequence"/>
</dbReference>
<evidence type="ECO:0000256" key="2">
    <source>
        <dbReference type="ARBA" id="ARBA00023015"/>
    </source>
</evidence>
<dbReference type="InterPro" id="IPR016032">
    <property type="entry name" value="Sig_transdc_resp-reg_C-effctor"/>
</dbReference>
<evidence type="ECO:0000256" key="5">
    <source>
        <dbReference type="PROSITE-ProRule" id="PRU01091"/>
    </source>
</evidence>
<dbReference type="GO" id="GO:0000160">
    <property type="term" value="P:phosphorelay signal transduction system"/>
    <property type="evidence" value="ECO:0007669"/>
    <property type="project" value="InterPro"/>
</dbReference>
<dbReference type="Gene3D" id="3.40.50.300">
    <property type="entry name" value="P-loop containing nucleotide triphosphate hydrolases"/>
    <property type="match status" value="1"/>
</dbReference>
<evidence type="ECO:0000256" key="6">
    <source>
        <dbReference type="SAM" id="MobiDB-lite"/>
    </source>
</evidence>
<dbReference type="InterPro" id="IPR051677">
    <property type="entry name" value="AfsR-DnrI-RedD_regulator"/>
</dbReference>
<dbReference type="AlphaFoldDB" id="A0A8J3KS48"/>
<comment type="similarity">
    <text evidence="1">Belongs to the AfsR/DnrI/RedD regulatory family.</text>
</comment>
<dbReference type="InterPro" id="IPR005158">
    <property type="entry name" value="BTAD"/>
</dbReference>
<dbReference type="Pfam" id="PF00486">
    <property type="entry name" value="Trans_reg_C"/>
    <property type="match status" value="1"/>
</dbReference>
<dbReference type="Gene3D" id="1.10.10.10">
    <property type="entry name" value="Winged helix-like DNA-binding domain superfamily/Winged helix DNA-binding domain"/>
    <property type="match status" value="1"/>
</dbReference>
<organism evidence="8 9">
    <name type="scientific">Catellatospora coxensis</name>
    <dbReference type="NCBI Taxonomy" id="310354"/>
    <lineage>
        <taxon>Bacteria</taxon>
        <taxon>Bacillati</taxon>
        <taxon>Actinomycetota</taxon>
        <taxon>Actinomycetes</taxon>
        <taxon>Micromonosporales</taxon>
        <taxon>Micromonosporaceae</taxon>
        <taxon>Catellatospora</taxon>
    </lineage>
</organism>
<dbReference type="GO" id="GO:0006355">
    <property type="term" value="P:regulation of DNA-templated transcription"/>
    <property type="evidence" value="ECO:0007669"/>
    <property type="project" value="InterPro"/>
</dbReference>
<dbReference type="PANTHER" id="PTHR35807:SF1">
    <property type="entry name" value="TRANSCRIPTIONAL REGULATOR REDD"/>
    <property type="match status" value="1"/>
</dbReference>
<keyword evidence="9" id="KW-1185">Reference proteome</keyword>
<reference evidence="8 9" key="1">
    <citation type="submission" date="2021-01" db="EMBL/GenBank/DDBJ databases">
        <title>Whole genome shotgun sequence of Catellatospora coxensis NBRC 107359.</title>
        <authorList>
            <person name="Komaki H."/>
            <person name="Tamura T."/>
        </authorList>
    </citation>
    <scope>NUCLEOTIDE SEQUENCE [LARGE SCALE GENOMIC DNA]</scope>
    <source>
        <strain evidence="8 9">NBRC 107359</strain>
    </source>
</reference>
<name>A0A8J3KS48_9ACTN</name>
<dbReference type="SMART" id="SM00862">
    <property type="entry name" value="Trans_reg_C"/>
    <property type="match status" value="1"/>
</dbReference>
<gene>
    <name evidence="8" type="ORF">Cco03nite_18070</name>
</gene>
<proteinExistence type="inferred from homology"/>